<dbReference type="InterPro" id="IPR036737">
    <property type="entry name" value="OmpA-like_sf"/>
</dbReference>
<evidence type="ECO:0000313" key="8">
    <source>
        <dbReference type="Proteomes" id="UP000319700"/>
    </source>
</evidence>
<dbReference type="InterPro" id="IPR008969">
    <property type="entry name" value="CarboxyPept-like_regulatory"/>
</dbReference>
<keyword evidence="5" id="KW-0732">Signal</keyword>
<dbReference type="Gene3D" id="2.120.10.30">
    <property type="entry name" value="TolB, C-terminal domain"/>
    <property type="match status" value="1"/>
</dbReference>
<keyword evidence="7" id="KW-0966">Cell projection</keyword>
<comment type="caution">
    <text evidence="7">The sequence shown here is derived from an EMBL/GenBank/DDBJ whole genome shotgun (WGS) entry which is preliminary data.</text>
</comment>
<feature type="signal peptide" evidence="5">
    <location>
        <begin position="1"/>
        <end position="20"/>
    </location>
</feature>
<evidence type="ECO:0000256" key="1">
    <source>
        <dbReference type="ARBA" id="ARBA00004442"/>
    </source>
</evidence>
<dbReference type="InterPro" id="IPR006664">
    <property type="entry name" value="OMP_bac"/>
</dbReference>
<evidence type="ECO:0000259" key="6">
    <source>
        <dbReference type="PROSITE" id="PS51123"/>
    </source>
</evidence>
<dbReference type="PANTHER" id="PTHR30329:SF21">
    <property type="entry name" value="LIPOPROTEIN YIAD-RELATED"/>
    <property type="match status" value="1"/>
</dbReference>
<dbReference type="InterPro" id="IPR006665">
    <property type="entry name" value="OmpA-like"/>
</dbReference>
<evidence type="ECO:0000256" key="3">
    <source>
        <dbReference type="ARBA" id="ARBA00023237"/>
    </source>
</evidence>
<dbReference type="InterPro" id="IPR050330">
    <property type="entry name" value="Bact_OuterMem_StrucFunc"/>
</dbReference>
<dbReference type="Gene3D" id="3.30.1330.60">
    <property type="entry name" value="OmpA-like domain"/>
    <property type="match status" value="1"/>
</dbReference>
<feature type="chain" id="PRO_5021193491" evidence="5">
    <location>
        <begin position="21"/>
        <end position="646"/>
    </location>
</feature>
<dbReference type="SUPFAM" id="SSF49464">
    <property type="entry name" value="Carboxypeptidase regulatory domain-like"/>
    <property type="match status" value="1"/>
</dbReference>
<feature type="domain" description="OmpA-like" evidence="6">
    <location>
        <begin position="525"/>
        <end position="646"/>
    </location>
</feature>
<dbReference type="EMBL" id="RCZH01000030">
    <property type="protein sequence ID" value="TPG31307.1"/>
    <property type="molecule type" value="Genomic_DNA"/>
</dbReference>
<dbReference type="CDD" id="cd07185">
    <property type="entry name" value="OmpA_C-like"/>
    <property type="match status" value="1"/>
</dbReference>
<protein>
    <submittedName>
        <fullName evidence="7">Flagellar motor protein MotB</fullName>
    </submittedName>
</protein>
<gene>
    <name evidence="7" type="ORF">EAH81_26940</name>
</gene>
<keyword evidence="2 4" id="KW-0472">Membrane</keyword>
<accession>A0A502E149</accession>
<proteinExistence type="predicted"/>
<dbReference type="SUPFAM" id="SSF82171">
    <property type="entry name" value="DPP6 N-terminal domain-like"/>
    <property type="match status" value="1"/>
</dbReference>
<dbReference type="OrthoDB" id="9809364at2"/>
<dbReference type="PROSITE" id="PS51123">
    <property type="entry name" value="OMPA_2"/>
    <property type="match status" value="1"/>
</dbReference>
<organism evidence="7 8">
    <name type="scientific">Flavobacterium pectinovorum</name>
    <dbReference type="NCBI Taxonomy" id="29533"/>
    <lineage>
        <taxon>Bacteria</taxon>
        <taxon>Pseudomonadati</taxon>
        <taxon>Bacteroidota</taxon>
        <taxon>Flavobacteriia</taxon>
        <taxon>Flavobacteriales</taxon>
        <taxon>Flavobacteriaceae</taxon>
        <taxon>Flavobacterium</taxon>
    </lineage>
</organism>
<evidence type="ECO:0000256" key="4">
    <source>
        <dbReference type="PROSITE-ProRule" id="PRU00473"/>
    </source>
</evidence>
<dbReference type="Gene3D" id="1.25.40.10">
    <property type="entry name" value="Tetratricopeptide repeat domain"/>
    <property type="match status" value="1"/>
</dbReference>
<dbReference type="RefSeq" id="WP_140511992.1">
    <property type="nucleotide sequence ID" value="NZ_RCZH01000030.1"/>
</dbReference>
<dbReference type="Proteomes" id="UP000319700">
    <property type="component" value="Unassembled WGS sequence"/>
</dbReference>
<evidence type="ECO:0000256" key="2">
    <source>
        <dbReference type="ARBA" id="ARBA00023136"/>
    </source>
</evidence>
<dbReference type="AlphaFoldDB" id="A0A502E149"/>
<dbReference type="GO" id="GO:0009279">
    <property type="term" value="C:cell outer membrane"/>
    <property type="evidence" value="ECO:0007669"/>
    <property type="project" value="UniProtKB-SubCell"/>
</dbReference>
<dbReference type="SUPFAM" id="SSF48452">
    <property type="entry name" value="TPR-like"/>
    <property type="match status" value="1"/>
</dbReference>
<dbReference type="Pfam" id="PF00691">
    <property type="entry name" value="OmpA"/>
    <property type="match status" value="1"/>
</dbReference>
<evidence type="ECO:0000256" key="5">
    <source>
        <dbReference type="SAM" id="SignalP"/>
    </source>
</evidence>
<sequence length="646" mass="72996">MRKIYFIKLTIALWSLTINAQEGKIASAEKLFNKYAYIDAIETYQRVAEKGYKSADLFEKLGDAYYFNADFSNSVKWYTELFSLNEAVPSEYYYRYAQSLKAVGNYNKADLMMNNFLQKSGEQVRSKLYADNKDYLAQIKKNSGRYQISSSSINSNYLDYGAAFYGDKLVFTSTRDTGGVFTKRINPWTNQSFTTLYGSTIKGDSLLKPVKFSKNINSIYHEATPVFTKNGQTMYFTRNNINNGKVKKDNSGRVLFKIYRAVLVKDQWVQITELPFNSDNYSVAHPALSPDEKTLYFASDMPGTIGGSDIYKIAINEDGTFGKPENLGTGINTEARETFPFISANNELFFASDGHPGLGGLDIFVSVAEKDKDFKNAINVGEPINSSYDDFSYIIDEQTKKGYFSSNRTGGKGYDDIYSFTELKKLETDCRQMITGVVTDVDDKSIISGALVILSDAKFNTMKQITTGPDGSYSFEADCGTLYYIKAEKKQYATKEQSVTTLPESGETKSPISLGKATRQVTIGSDLAHVFDIELIYFDLDKHNIRKDAAIDLQKIIEVMNQYPKMKIDVRSYTDSRASYQYNQKLSDRRAESTIKYMIKNGIAVDRLAGRGYGETQLINKCTDGIKCTEKEHQLNRRSEFIITEM</sequence>
<dbReference type="InterPro" id="IPR011042">
    <property type="entry name" value="6-blade_b-propeller_TolB-like"/>
</dbReference>
<dbReference type="Pfam" id="PF07676">
    <property type="entry name" value="PD40"/>
    <property type="match status" value="3"/>
</dbReference>
<dbReference type="Gene3D" id="2.60.40.1120">
    <property type="entry name" value="Carboxypeptidase-like, regulatory domain"/>
    <property type="match status" value="1"/>
</dbReference>
<dbReference type="PRINTS" id="PR01021">
    <property type="entry name" value="OMPADOMAIN"/>
</dbReference>
<comment type="subcellular location">
    <subcellularLocation>
        <location evidence="1">Cell outer membrane</location>
    </subcellularLocation>
</comment>
<keyword evidence="7" id="KW-0969">Cilium</keyword>
<dbReference type="InterPro" id="IPR011990">
    <property type="entry name" value="TPR-like_helical_dom_sf"/>
</dbReference>
<dbReference type="InterPro" id="IPR011659">
    <property type="entry name" value="WD40"/>
</dbReference>
<dbReference type="Pfam" id="PF13620">
    <property type="entry name" value="CarboxypepD_reg"/>
    <property type="match status" value="1"/>
</dbReference>
<dbReference type="PANTHER" id="PTHR30329">
    <property type="entry name" value="STATOR ELEMENT OF FLAGELLAR MOTOR COMPLEX"/>
    <property type="match status" value="1"/>
</dbReference>
<evidence type="ECO:0000313" key="7">
    <source>
        <dbReference type="EMBL" id="TPG31307.1"/>
    </source>
</evidence>
<name>A0A502E149_9FLAO</name>
<dbReference type="SUPFAM" id="SSF103088">
    <property type="entry name" value="OmpA-like"/>
    <property type="match status" value="1"/>
</dbReference>
<keyword evidence="7" id="KW-0282">Flagellum</keyword>
<keyword evidence="3" id="KW-0998">Cell outer membrane</keyword>
<reference evidence="7 8" key="1">
    <citation type="journal article" date="2019" name="Environ. Microbiol.">
        <title>Species interactions and distinct microbial communities in high Arctic permafrost affected cryosols are associated with the CH4 and CO2 gas fluxes.</title>
        <authorList>
            <person name="Altshuler I."/>
            <person name="Hamel J."/>
            <person name="Turney S."/>
            <person name="Magnuson E."/>
            <person name="Levesque R."/>
            <person name="Greer C."/>
            <person name="Whyte L.G."/>
        </authorList>
    </citation>
    <scope>NUCLEOTIDE SEQUENCE [LARGE SCALE GENOMIC DNA]</scope>
    <source>
        <strain evidence="7 8">42</strain>
    </source>
</reference>
<keyword evidence="8" id="KW-1185">Reference proteome</keyword>